<comment type="catalytic activity">
    <reaction evidence="12 14">
        <text>NAD(+) + (deoxyribonucleotide)n-3'-hydroxyl + 5'-phospho-(deoxyribonucleotide)m = (deoxyribonucleotide)n+m + AMP + beta-nicotinamide D-nucleotide.</text>
        <dbReference type="EC" id="6.5.1.2"/>
    </reaction>
</comment>
<feature type="compositionally biased region" description="Basic and acidic residues" evidence="15">
    <location>
        <begin position="215"/>
        <end position="224"/>
    </location>
</feature>
<dbReference type="SUPFAM" id="SSF52113">
    <property type="entry name" value="BRCT domain"/>
    <property type="match status" value="1"/>
</dbReference>
<keyword evidence="6 14" id="KW-0479">Metal-binding</keyword>
<dbReference type="EC" id="6.5.1.2" evidence="2 14"/>
<accession>A0A1G1ZHY9</accession>
<keyword evidence="9 14" id="KW-0460">Magnesium</keyword>
<dbReference type="SMART" id="SM00278">
    <property type="entry name" value="HhH1"/>
    <property type="match status" value="3"/>
</dbReference>
<dbReference type="HAMAP" id="MF_01588">
    <property type="entry name" value="DNA_ligase_A"/>
    <property type="match status" value="1"/>
</dbReference>
<evidence type="ECO:0000256" key="6">
    <source>
        <dbReference type="ARBA" id="ARBA00022723"/>
    </source>
</evidence>
<evidence type="ECO:0000256" key="10">
    <source>
        <dbReference type="ARBA" id="ARBA00023027"/>
    </source>
</evidence>
<evidence type="ECO:0000256" key="3">
    <source>
        <dbReference type="ARBA" id="ARBA00013308"/>
    </source>
</evidence>
<feature type="active site" description="N6-AMP-lysine intermediate" evidence="14">
    <location>
        <position position="167"/>
    </location>
</feature>
<dbReference type="FunFam" id="1.10.150.20:FF:000007">
    <property type="entry name" value="DNA ligase"/>
    <property type="match status" value="1"/>
</dbReference>
<dbReference type="InterPro" id="IPR001357">
    <property type="entry name" value="BRCT_dom"/>
</dbReference>
<dbReference type="Pfam" id="PF01653">
    <property type="entry name" value="DNA_ligase_aden"/>
    <property type="match status" value="2"/>
</dbReference>
<evidence type="ECO:0000256" key="7">
    <source>
        <dbReference type="ARBA" id="ARBA00022763"/>
    </source>
</evidence>
<dbReference type="STRING" id="1798404.A3B92_01500"/>
<dbReference type="InterPro" id="IPR010994">
    <property type="entry name" value="RuvA_2-like"/>
</dbReference>
<dbReference type="InterPro" id="IPR001679">
    <property type="entry name" value="DNA_ligase"/>
</dbReference>
<dbReference type="GO" id="GO:0046872">
    <property type="term" value="F:metal ion binding"/>
    <property type="evidence" value="ECO:0007669"/>
    <property type="project" value="UniProtKB-KW"/>
</dbReference>
<dbReference type="Pfam" id="PF03120">
    <property type="entry name" value="OB_DNA_ligase"/>
    <property type="match status" value="1"/>
</dbReference>
<dbReference type="InterPro" id="IPR013839">
    <property type="entry name" value="DNAligase_adenylation"/>
</dbReference>
<dbReference type="SUPFAM" id="SSF47781">
    <property type="entry name" value="RuvA domain 2-like"/>
    <property type="match status" value="1"/>
</dbReference>
<comment type="function">
    <text evidence="1 14">DNA ligase that catalyzes the formation of phosphodiester linkages between 5'-phosphoryl and 3'-hydroxyl groups in double-stranded DNA using NAD as a coenzyme and as the energy source for the reaction. It is essential for DNA replication and repair of damaged DNA.</text>
</comment>
<feature type="binding site" evidence="14">
    <location>
        <position position="515"/>
    </location>
    <ligand>
        <name>Zn(2+)</name>
        <dbReference type="ChEBI" id="CHEBI:29105"/>
    </ligand>
</feature>
<evidence type="ECO:0000256" key="4">
    <source>
        <dbReference type="ARBA" id="ARBA00022598"/>
    </source>
</evidence>
<dbReference type="PANTHER" id="PTHR23389">
    <property type="entry name" value="CHROMOSOME TRANSMISSION FIDELITY FACTOR 18"/>
    <property type="match status" value="1"/>
</dbReference>
<comment type="caution">
    <text evidence="14">Lacks conserved residue(s) required for the propagation of feature annotation.</text>
</comment>
<evidence type="ECO:0000256" key="1">
    <source>
        <dbReference type="ARBA" id="ARBA00004067"/>
    </source>
</evidence>
<protein>
    <recommendedName>
        <fullName evidence="3 14">DNA ligase</fullName>
        <ecNumber evidence="2 14">6.5.1.2</ecNumber>
    </recommendedName>
    <alternativeName>
        <fullName evidence="14">Polydeoxyribonucleotide synthase [NAD(+)]</fullName>
    </alternativeName>
</protein>
<feature type="compositionally biased region" description="Basic and acidic residues" evidence="15">
    <location>
        <begin position="134"/>
        <end position="151"/>
    </location>
</feature>
<organism evidence="17 18">
    <name type="scientific">Candidatus Harrisonbacteria bacterium RIFCSPHIGHO2_02_FULL_42_16</name>
    <dbReference type="NCBI Taxonomy" id="1798404"/>
    <lineage>
        <taxon>Bacteria</taxon>
        <taxon>Candidatus Harrisoniibacteriota</taxon>
    </lineage>
</organism>
<gene>
    <name evidence="14" type="primary">ligA</name>
    <name evidence="17" type="ORF">A3B92_01500</name>
</gene>
<evidence type="ECO:0000256" key="15">
    <source>
        <dbReference type="SAM" id="MobiDB-lite"/>
    </source>
</evidence>
<dbReference type="Pfam" id="PF12826">
    <property type="entry name" value="HHH_2"/>
    <property type="match status" value="1"/>
</dbReference>
<feature type="binding site" evidence="14">
    <location>
        <position position="165"/>
    </location>
    <ligand>
        <name>NAD(+)</name>
        <dbReference type="ChEBI" id="CHEBI:57540"/>
    </ligand>
</feature>
<dbReference type="InterPro" id="IPR013840">
    <property type="entry name" value="DNAligase_N"/>
</dbReference>
<feature type="binding site" evidence="14">
    <location>
        <position position="499"/>
    </location>
    <ligand>
        <name>Zn(2+)</name>
        <dbReference type="ChEBI" id="CHEBI:29105"/>
    </ligand>
</feature>
<name>A0A1G1ZHY9_9BACT</name>
<feature type="region of interest" description="Disordered" evidence="15">
    <location>
        <begin position="215"/>
        <end position="251"/>
    </location>
</feature>
<dbReference type="SUPFAM" id="SSF56091">
    <property type="entry name" value="DNA ligase/mRNA capping enzyme, catalytic domain"/>
    <property type="match status" value="2"/>
</dbReference>
<dbReference type="Pfam" id="PF00533">
    <property type="entry name" value="BRCT"/>
    <property type="match status" value="1"/>
</dbReference>
<evidence type="ECO:0000313" key="18">
    <source>
        <dbReference type="Proteomes" id="UP000177960"/>
    </source>
</evidence>
<dbReference type="Gene3D" id="1.10.150.20">
    <property type="entry name" value="5' to 3' exonuclease, C-terminal subdomain"/>
    <property type="match status" value="2"/>
</dbReference>
<dbReference type="SMART" id="SM00292">
    <property type="entry name" value="BRCT"/>
    <property type="match status" value="1"/>
</dbReference>
<dbReference type="NCBIfam" id="NF005932">
    <property type="entry name" value="PRK07956.1"/>
    <property type="match status" value="1"/>
</dbReference>
<keyword evidence="10 14" id="KW-0520">NAD</keyword>
<dbReference type="PIRSF" id="PIRSF001604">
    <property type="entry name" value="LigA"/>
    <property type="match status" value="1"/>
</dbReference>
<dbReference type="PROSITE" id="PS01055">
    <property type="entry name" value="DNA_LIGASE_N1"/>
    <property type="match status" value="1"/>
</dbReference>
<dbReference type="Gene3D" id="2.40.50.140">
    <property type="entry name" value="Nucleic acid-binding proteins"/>
    <property type="match status" value="1"/>
</dbReference>
<sequence>MEKKLDKRAAKDRMEKLRKEINHHRYLYHVLDKQEISDAALDSLKKELFDLEQQWPDLITADSPTQRVGGQPLKEFQKVRRETPMLSFNDAFSEEDMRDWLKRVENYLGYLVIQRAETPFSKPPQPRGRVSDISSDRAVRTSERVAGRAKRVEERGSASASFYCELKLDGLAIELEYENGIFVRGSTRGDGQIGEDVTQNLKTVEAIPLKLNVEKRQETSDKRPFGAAQGRQEIRNKKQETRDKRQETSKKFMSHSAFPSKLIVRGEVFLTKKEFERINREQKEKGEKIYANPRNIAAGSIRQLDPKVIAGRKLDSFAYDITTDLGQKFHEEEHEILKKLGFKINPHNKPAVSLEEVFKFRDYWARHRDKLPYEVDGVVIIVNNNKIFEDAGVIGKAPRAAIAYKFAAREATTIVEDIKIQVGRTGALTPVAVLKPAPVGGITITHATLHNADEIKRLDVRVGDTVIVSRAGDVIPKIIKVLKDLRPRGTKEFEMPKKCPVDGSPAVRDGVAYKCSNKNCGARHREQLYHFVSRGAFNLEGLGPKIIDRFLDEGLISDAADIFELKEGDIAVLERFGEKSAQNIVQEVNVKKIISLPRFIYSLGILHIGEETAALLARYIVEKLNRDKQHVSLSIKLLIELMFRVTLDILEEIPDIGPKMAQSIYDWFQDKKNQRLLEKLERAGIQLKVEKRHETSNKLKGKIFVLTGGLGSMSRAQAKEKIRALGGDVNESVSKNTTYVVAGFEPGSKLERAKRLGIKILAEEEFLKLLTPTPKN</sequence>
<evidence type="ECO:0000256" key="12">
    <source>
        <dbReference type="ARBA" id="ARBA00034005"/>
    </source>
</evidence>
<feature type="binding site" evidence="14">
    <location>
        <position position="188"/>
    </location>
    <ligand>
        <name>NAD(+)</name>
        <dbReference type="ChEBI" id="CHEBI:57540"/>
    </ligand>
</feature>
<dbReference type="InterPro" id="IPR018239">
    <property type="entry name" value="DNA_ligase_AS"/>
</dbReference>
<feature type="binding site" evidence="14">
    <location>
        <position position="520"/>
    </location>
    <ligand>
        <name>Zn(2+)</name>
        <dbReference type="ChEBI" id="CHEBI:29105"/>
    </ligand>
</feature>
<dbReference type="CDD" id="cd17748">
    <property type="entry name" value="BRCT_DNA_ligase_like"/>
    <property type="match status" value="1"/>
</dbReference>
<keyword evidence="11 14" id="KW-0234">DNA repair</keyword>
<dbReference type="InterPro" id="IPR041663">
    <property type="entry name" value="DisA/LigA_HHH"/>
</dbReference>
<dbReference type="SUPFAM" id="SSF50249">
    <property type="entry name" value="Nucleic acid-binding proteins"/>
    <property type="match status" value="1"/>
</dbReference>
<evidence type="ECO:0000256" key="11">
    <source>
        <dbReference type="ARBA" id="ARBA00023204"/>
    </source>
</evidence>
<evidence type="ECO:0000259" key="16">
    <source>
        <dbReference type="PROSITE" id="PS50172"/>
    </source>
</evidence>
<feature type="binding site" evidence="14">
    <location>
        <position position="267"/>
    </location>
    <ligand>
        <name>NAD(+)</name>
        <dbReference type="ChEBI" id="CHEBI:57540"/>
    </ligand>
</feature>
<reference evidence="17 18" key="1">
    <citation type="journal article" date="2016" name="Nat. Commun.">
        <title>Thousands of microbial genomes shed light on interconnected biogeochemical processes in an aquifer system.</title>
        <authorList>
            <person name="Anantharaman K."/>
            <person name="Brown C.T."/>
            <person name="Hug L.A."/>
            <person name="Sharon I."/>
            <person name="Castelle C.J."/>
            <person name="Probst A.J."/>
            <person name="Thomas B.C."/>
            <person name="Singh A."/>
            <person name="Wilkins M.J."/>
            <person name="Karaoz U."/>
            <person name="Brodie E.L."/>
            <person name="Williams K.H."/>
            <person name="Hubbard S.S."/>
            <person name="Banfield J.F."/>
        </authorList>
    </citation>
    <scope>NUCLEOTIDE SEQUENCE [LARGE SCALE GENOMIC DNA]</scope>
</reference>
<evidence type="ECO:0000313" key="17">
    <source>
        <dbReference type="EMBL" id="OGY63447.1"/>
    </source>
</evidence>
<dbReference type="InterPro" id="IPR036420">
    <property type="entry name" value="BRCT_dom_sf"/>
</dbReference>
<dbReference type="PROSITE" id="PS50172">
    <property type="entry name" value="BRCT"/>
    <property type="match status" value="1"/>
</dbReference>
<dbReference type="CDD" id="cd00114">
    <property type="entry name" value="LIGANc"/>
    <property type="match status" value="1"/>
</dbReference>
<dbReference type="Pfam" id="PF14520">
    <property type="entry name" value="HHH_5"/>
    <property type="match status" value="1"/>
</dbReference>
<dbReference type="Gene3D" id="3.30.470.30">
    <property type="entry name" value="DNA ligase/mRNA capping enzyme"/>
    <property type="match status" value="1"/>
</dbReference>
<dbReference type="PANTHER" id="PTHR23389:SF9">
    <property type="entry name" value="DNA LIGASE"/>
    <property type="match status" value="1"/>
</dbReference>
<evidence type="ECO:0000256" key="14">
    <source>
        <dbReference type="HAMAP-Rule" id="MF_01588"/>
    </source>
</evidence>
<keyword evidence="5 14" id="KW-0235">DNA replication</keyword>
<feature type="region of interest" description="Disordered" evidence="15">
    <location>
        <begin position="121"/>
        <end position="151"/>
    </location>
</feature>
<dbReference type="NCBIfam" id="TIGR00575">
    <property type="entry name" value="dnlj"/>
    <property type="match status" value="1"/>
</dbReference>
<dbReference type="Gene3D" id="6.20.10.30">
    <property type="match status" value="1"/>
</dbReference>
<dbReference type="AlphaFoldDB" id="A0A1G1ZHY9"/>
<dbReference type="GO" id="GO:0003677">
    <property type="term" value="F:DNA binding"/>
    <property type="evidence" value="ECO:0007669"/>
    <property type="project" value="InterPro"/>
</dbReference>
<comment type="similarity">
    <text evidence="13 14">Belongs to the NAD-dependent DNA ligase family. LigA subfamily.</text>
</comment>
<evidence type="ECO:0000256" key="13">
    <source>
        <dbReference type="ARBA" id="ARBA00060881"/>
    </source>
</evidence>
<comment type="cofactor">
    <cofactor evidence="14">
        <name>Mg(2+)</name>
        <dbReference type="ChEBI" id="CHEBI:18420"/>
    </cofactor>
    <cofactor evidence="14">
        <name>Mn(2+)</name>
        <dbReference type="ChEBI" id="CHEBI:29035"/>
    </cofactor>
</comment>
<evidence type="ECO:0000256" key="8">
    <source>
        <dbReference type="ARBA" id="ARBA00022833"/>
    </source>
</evidence>
<dbReference type="FunFam" id="2.40.50.140:FF:000012">
    <property type="entry name" value="DNA ligase"/>
    <property type="match status" value="1"/>
</dbReference>
<dbReference type="InterPro" id="IPR003583">
    <property type="entry name" value="Hlx-hairpin-Hlx_DNA-bd_motif"/>
</dbReference>
<feature type="binding site" evidence="14">
    <location>
        <position position="405"/>
    </location>
    <ligand>
        <name>NAD(+)</name>
        <dbReference type="ChEBI" id="CHEBI:57540"/>
    </ligand>
</feature>
<keyword evidence="8 14" id="KW-0862">Zinc</keyword>
<proteinExistence type="inferred from homology"/>
<dbReference type="Gene3D" id="1.10.287.610">
    <property type="entry name" value="Helix hairpin bin"/>
    <property type="match status" value="1"/>
</dbReference>
<feature type="binding site" evidence="14">
    <location>
        <begin position="87"/>
        <end position="88"/>
    </location>
    <ligand>
        <name>NAD(+)</name>
        <dbReference type="ChEBI" id="CHEBI:57540"/>
    </ligand>
</feature>
<keyword evidence="14" id="KW-0464">Manganese</keyword>
<keyword evidence="7 14" id="KW-0227">DNA damage</keyword>
<dbReference type="SMART" id="SM00532">
    <property type="entry name" value="LIGANc"/>
    <property type="match status" value="1"/>
</dbReference>
<comment type="caution">
    <text evidence="17">The sequence shown here is derived from an EMBL/GenBank/DDBJ whole genome shotgun (WGS) entry which is preliminary data.</text>
</comment>
<feature type="domain" description="BRCT" evidence="16">
    <location>
        <begin position="694"/>
        <end position="770"/>
    </location>
</feature>
<dbReference type="GO" id="GO:0003911">
    <property type="term" value="F:DNA ligase (NAD+) activity"/>
    <property type="evidence" value="ECO:0007669"/>
    <property type="project" value="UniProtKB-UniRule"/>
</dbReference>
<dbReference type="GO" id="GO:0006281">
    <property type="term" value="P:DNA repair"/>
    <property type="evidence" value="ECO:0007669"/>
    <property type="project" value="UniProtKB-KW"/>
</dbReference>
<keyword evidence="4 14" id="KW-0436">Ligase</keyword>
<dbReference type="GO" id="GO:0006260">
    <property type="term" value="P:DNA replication"/>
    <property type="evidence" value="ECO:0007669"/>
    <property type="project" value="UniProtKB-KW"/>
</dbReference>
<dbReference type="Gene3D" id="3.40.50.10190">
    <property type="entry name" value="BRCT domain"/>
    <property type="match status" value="1"/>
</dbReference>
<evidence type="ECO:0000256" key="9">
    <source>
        <dbReference type="ARBA" id="ARBA00022842"/>
    </source>
</evidence>
<evidence type="ECO:0000256" key="2">
    <source>
        <dbReference type="ARBA" id="ARBA00012722"/>
    </source>
</evidence>
<dbReference type="Proteomes" id="UP000177960">
    <property type="component" value="Unassembled WGS sequence"/>
</dbReference>
<evidence type="ECO:0000256" key="5">
    <source>
        <dbReference type="ARBA" id="ARBA00022705"/>
    </source>
</evidence>
<feature type="compositionally biased region" description="Basic and acidic residues" evidence="15">
    <location>
        <begin position="232"/>
        <end position="250"/>
    </location>
</feature>
<dbReference type="EMBL" id="MHJG01000022">
    <property type="protein sequence ID" value="OGY63447.1"/>
    <property type="molecule type" value="Genomic_DNA"/>
</dbReference>
<dbReference type="InterPro" id="IPR004150">
    <property type="entry name" value="NAD_DNA_ligase_OB"/>
</dbReference>
<dbReference type="InterPro" id="IPR012340">
    <property type="entry name" value="NA-bd_OB-fold"/>
</dbReference>